<gene>
    <name evidence="11" type="ORF">ENR15_09280</name>
</gene>
<dbReference type="SMART" id="SM00387">
    <property type="entry name" value="HATPase_c"/>
    <property type="match status" value="1"/>
</dbReference>
<comment type="caution">
    <text evidence="11">The sequence shown here is derived from an EMBL/GenBank/DDBJ whole genome shotgun (WGS) entry which is preliminary data.</text>
</comment>
<dbReference type="Gene3D" id="3.30.565.10">
    <property type="entry name" value="Histidine kinase-like ATPase, C-terminal domain"/>
    <property type="match status" value="1"/>
</dbReference>
<dbReference type="SMART" id="SM00448">
    <property type="entry name" value="REC"/>
    <property type="match status" value="1"/>
</dbReference>
<evidence type="ECO:0000313" key="11">
    <source>
        <dbReference type="EMBL" id="HGG00822.1"/>
    </source>
</evidence>
<dbReference type="InterPro" id="IPR036890">
    <property type="entry name" value="HATPase_C_sf"/>
</dbReference>
<feature type="domain" description="Histidine kinase" evidence="9">
    <location>
        <begin position="83"/>
        <end position="312"/>
    </location>
</feature>
<feature type="region of interest" description="Disordered" evidence="8">
    <location>
        <begin position="1"/>
        <end position="38"/>
    </location>
</feature>
<dbReference type="AlphaFoldDB" id="A0A7C3ZK37"/>
<protein>
    <recommendedName>
        <fullName evidence="2">histidine kinase</fullName>
        <ecNumber evidence="2">2.7.13.3</ecNumber>
    </recommendedName>
</protein>
<evidence type="ECO:0000256" key="2">
    <source>
        <dbReference type="ARBA" id="ARBA00012438"/>
    </source>
</evidence>
<dbReference type="Pfam" id="PF00072">
    <property type="entry name" value="Response_reg"/>
    <property type="match status" value="1"/>
</dbReference>
<evidence type="ECO:0000259" key="9">
    <source>
        <dbReference type="PROSITE" id="PS50109"/>
    </source>
</evidence>
<dbReference type="SUPFAM" id="SSF55874">
    <property type="entry name" value="ATPase domain of HSP90 chaperone/DNA topoisomerase II/histidine kinase"/>
    <property type="match status" value="1"/>
</dbReference>
<dbReference type="PROSITE" id="PS50109">
    <property type="entry name" value="HIS_KIN"/>
    <property type="match status" value="1"/>
</dbReference>
<keyword evidence="3 7" id="KW-0597">Phosphoprotein</keyword>
<dbReference type="PROSITE" id="PS50110">
    <property type="entry name" value="RESPONSE_REGULATORY"/>
    <property type="match status" value="1"/>
</dbReference>
<evidence type="ECO:0000256" key="1">
    <source>
        <dbReference type="ARBA" id="ARBA00000085"/>
    </source>
</evidence>
<evidence type="ECO:0000256" key="5">
    <source>
        <dbReference type="ARBA" id="ARBA00022777"/>
    </source>
</evidence>
<evidence type="ECO:0000256" key="4">
    <source>
        <dbReference type="ARBA" id="ARBA00022679"/>
    </source>
</evidence>
<dbReference type="CDD" id="cd00082">
    <property type="entry name" value="HisKA"/>
    <property type="match status" value="1"/>
</dbReference>
<keyword evidence="4" id="KW-0808">Transferase</keyword>
<dbReference type="InterPro" id="IPR003594">
    <property type="entry name" value="HATPase_dom"/>
</dbReference>
<evidence type="ECO:0000256" key="8">
    <source>
        <dbReference type="SAM" id="MobiDB-lite"/>
    </source>
</evidence>
<feature type="compositionally biased region" description="Pro residues" evidence="8">
    <location>
        <begin position="12"/>
        <end position="34"/>
    </location>
</feature>
<dbReference type="InterPro" id="IPR004358">
    <property type="entry name" value="Sig_transdc_His_kin-like_C"/>
</dbReference>
<dbReference type="Gene3D" id="1.10.287.130">
    <property type="match status" value="1"/>
</dbReference>
<reference evidence="11" key="1">
    <citation type="journal article" date="2020" name="mSystems">
        <title>Genome- and Community-Level Interaction Insights into Carbon Utilization and Element Cycling Functions of Hydrothermarchaeota in Hydrothermal Sediment.</title>
        <authorList>
            <person name="Zhou Z."/>
            <person name="Liu Y."/>
            <person name="Xu W."/>
            <person name="Pan J."/>
            <person name="Luo Z.H."/>
            <person name="Li M."/>
        </authorList>
    </citation>
    <scope>NUCLEOTIDE SEQUENCE [LARGE SCALE GENOMIC DNA]</scope>
    <source>
        <strain evidence="11">SpSt-374</strain>
    </source>
</reference>
<dbReference type="GO" id="GO:0009927">
    <property type="term" value="F:histidine phosphotransfer kinase activity"/>
    <property type="evidence" value="ECO:0007669"/>
    <property type="project" value="TreeGrafter"/>
</dbReference>
<dbReference type="Pfam" id="PF00512">
    <property type="entry name" value="HisKA"/>
    <property type="match status" value="1"/>
</dbReference>
<keyword evidence="6" id="KW-0902">Two-component regulatory system</keyword>
<sequence length="828" mass="90469">MGSVGSVVSNLPPSPPTPPHLPPPPTPPRPPVSPSAPELVEGPSLWLVLARDVAEQQQLATELAAKNADLVRLNRLKDEFLACISHELKTPLTSVLGLSSLLKDQSVGKLNDRQARYAELIHRSGRHLMAVVNDILDLTRIETGQMELIAEPVKIDEVCYRAFEQATGREHLSSSAAPPGTDDGRHWHLEIDPGLETIVADELRLRQMLSHLLSNALKFTPKGRDIGLKVNRWESWIAFTVWDNGLGIPAEKQHLIFQKFQQLENPLIRQFEGTGLGLVLTQGIARAHGGDVTFISKEDHGSEFTILLPPCPPSATTAGVPVVRDKQLVLLVEAVPRFVESVTGMLSALGLRTCIARAGTDALEKARRLQPGAVLIDPLLPLLSGWDALTLIKSDPQTRHIPAVMMGTLADKKQALERYADGFLLLPVQEEALRDELTRLHCLHVNRESIPPTKLTVLRLIPTENPSPNPLLADNMTSDHGDSLRLLEAYDLDQAELLARIWQPNAILLDGISLMSEDVNGFLQDLSEYPSLGSVPVVTLDRQTTEAANKISGLNVFPCLLPLAADGANRSPSSQLIDVIKLAAGMHEKPTILVVDLSRLPEFSPPETGDRGEGGEPQRLFGHREIGREPTGLSVAFNPGSRIHRSSEVEAWSPNPYPNPQGNQNDGAWLPALIQYLQTAGFKGTIASSWSEVWQQLHHQGVDLLVLYWRHGLKPSPSLLEALRDLGQVHSLPPVFVLRSRGERLFSPTTPVEKKSVLPLSGGVAIDEKGSFDLPEIESPLENGMEDLDNGNIGADFHSVVRSIATKILPSSLSMSQLLHEIILSLQG</sequence>
<dbReference type="SUPFAM" id="SSF52172">
    <property type="entry name" value="CheY-like"/>
    <property type="match status" value="1"/>
</dbReference>
<proteinExistence type="predicted"/>
<dbReference type="InterPro" id="IPR003661">
    <property type="entry name" value="HisK_dim/P_dom"/>
</dbReference>
<dbReference type="InterPro" id="IPR001789">
    <property type="entry name" value="Sig_transdc_resp-reg_receiver"/>
</dbReference>
<dbReference type="EMBL" id="DSPX01000093">
    <property type="protein sequence ID" value="HGG00822.1"/>
    <property type="molecule type" value="Genomic_DNA"/>
</dbReference>
<dbReference type="InterPro" id="IPR005467">
    <property type="entry name" value="His_kinase_dom"/>
</dbReference>
<dbReference type="InterPro" id="IPR011006">
    <property type="entry name" value="CheY-like_superfamily"/>
</dbReference>
<dbReference type="PANTHER" id="PTHR43047:SF63">
    <property type="entry name" value="HISTIDINE KINASE"/>
    <property type="match status" value="1"/>
</dbReference>
<dbReference type="Gene3D" id="3.40.50.2300">
    <property type="match status" value="1"/>
</dbReference>
<feature type="modified residue" description="4-aspartylphosphate" evidence="7">
    <location>
        <position position="377"/>
    </location>
</feature>
<dbReference type="PANTHER" id="PTHR43047">
    <property type="entry name" value="TWO-COMPONENT HISTIDINE PROTEIN KINASE"/>
    <property type="match status" value="1"/>
</dbReference>
<keyword evidence="5" id="KW-0418">Kinase</keyword>
<evidence type="ECO:0000259" key="10">
    <source>
        <dbReference type="PROSITE" id="PS50110"/>
    </source>
</evidence>
<dbReference type="Pfam" id="PF02518">
    <property type="entry name" value="HATPase_c"/>
    <property type="match status" value="1"/>
</dbReference>
<dbReference type="PRINTS" id="PR00344">
    <property type="entry name" value="BCTRLSENSOR"/>
</dbReference>
<accession>A0A7C3ZK37</accession>
<name>A0A7C3ZK37_9CYAN</name>
<dbReference type="GO" id="GO:0000155">
    <property type="term" value="F:phosphorelay sensor kinase activity"/>
    <property type="evidence" value="ECO:0007669"/>
    <property type="project" value="InterPro"/>
</dbReference>
<feature type="domain" description="Response regulatory" evidence="10">
    <location>
        <begin position="328"/>
        <end position="441"/>
    </location>
</feature>
<comment type="catalytic activity">
    <reaction evidence="1">
        <text>ATP + protein L-histidine = ADP + protein N-phospho-L-histidine.</text>
        <dbReference type="EC" id="2.7.13.3"/>
    </reaction>
</comment>
<feature type="compositionally biased region" description="Low complexity" evidence="8">
    <location>
        <begin position="1"/>
        <end position="11"/>
    </location>
</feature>
<dbReference type="InterPro" id="IPR036097">
    <property type="entry name" value="HisK_dim/P_sf"/>
</dbReference>
<evidence type="ECO:0000256" key="3">
    <source>
        <dbReference type="ARBA" id="ARBA00022553"/>
    </source>
</evidence>
<evidence type="ECO:0000256" key="6">
    <source>
        <dbReference type="ARBA" id="ARBA00023012"/>
    </source>
</evidence>
<dbReference type="SUPFAM" id="SSF47384">
    <property type="entry name" value="Homodimeric domain of signal transducing histidine kinase"/>
    <property type="match status" value="1"/>
</dbReference>
<dbReference type="SMART" id="SM00388">
    <property type="entry name" value="HisKA"/>
    <property type="match status" value="1"/>
</dbReference>
<dbReference type="CDD" id="cd16922">
    <property type="entry name" value="HATPase_EvgS-ArcB-TorS-like"/>
    <property type="match status" value="1"/>
</dbReference>
<dbReference type="GO" id="GO:0005886">
    <property type="term" value="C:plasma membrane"/>
    <property type="evidence" value="ECO:0007669"/>
    <property type="project" value="TreeGrafter"/>
</dbReference>
<evidence type="ECO:0000256" key="7">
    <source>
        <dbReference type="PROSITE-ProRule" id="PRU00169"/>
    </source>
</evidence>
<dbReference type="EC" id="2.7.13.3" evidence="2"/>
<organism evidence="11">
    <name type="scientific">Planktothricoides sp. SpSt-374</name>
    <dbReference type="NCBI Taxonomy" id="2282167"/>
    <lineage>
        <taxon>Bacteria</taxon>
        <taxon>Bacillati</taxon>
        <taxon>Cyanobacteriota</taxon>
        <taxon>Cyanophyceae</taxon>
        <taxon>Oscillatoriophycideae</taxon>
        <taxon>Oscillatoriales</taxon>
        <taxon>Oscillatoriaceae</taxon>
        <taxon>Planktothricoides</taxon>
    </lineage>
</organism>